<evidence type="ECO:0000256" key="1">
    <source>
        <dbReference type="SAM" id="Phobius"/>
    </source>
</evidence>
<dbReference type="OrthoDB" id="2688021at2759"/>
<gene>
    <name evidence="2" type="ORF">K503DRAFT_766201</name>
</gene>
<keyword evidence="1" id="KW-0472">Membrane</keyword>
<dbReference type="Proteomes" id="UP000092154">
    <property type="component" value="Unassembled WGS sequence"/>
</dbReference>
<sequence>MEDTHSSGLAYAAIMNHQDDFDSITSDTKSTAETGTDFYDRSLTSRRYALAGVVCSGIFSISCIIAGTVIIATRGTNGAISCSFNSNLQHEILALVLNLIVTLCTESTGLVHGISLRSALASESRLRFNTNLRLLTAARGWRNPNGSLLNGIMAVLLILSYTSASLSMLSSISFPTQVYITGLPLFLLGVALLLQVVIALSGMRAVKILTWSSSSVDVTAALVHHMQLTPVPFRCMRGVSDADAHGCPAKPLEIQPSAWRAHPSIRKIIFSLWGLVVACGVWATGATLIWDLTSGDSSVLSVPLGSWSFFPSEKSSNTSLVFSLSKAVTVQWWILSFVSVALIQGPLTLGLHCSELVANVIRDERQWRCASERRGLRMSTNPLKSFFTNQLGLVLFVAKFVLHWMFALACSISSESNISDKMLLVVVWMYTIQIWNLCVALFIFACFFTFFALQRPRGLQPAAYGHLQTLANLIDEWSPGVMWWGHKEDGIPYCHAGTSDHILPPVKMDCVYTGSGVLFYSSDPLSCNSEGYTQECSSKKRARSLAR</sequence>
<feature type="transmembrane region" description="Helical" evidence="1">
    <location>
        <begin position="92"/>
        <end position="116"/>
    </location>
</feature>
<dbReference type="AlphaFoldDB" id="A0A1B7NE50"/>
<organism evidence="2 3">
    <name type="scientific">Rhizopogon vinicolor AM-OR11-026</name>
    <dbReference type="NCBI Taxonomy" id="1314800"/>
    <lineage>
        <taxon>Eukaryota</taxon>
        <taxon>Fungi</taxon>
        <taxon>Dikarya</taxon>
        <taxon>Basidiomycota</taxon>
        <taxon>Agaricomycotina</taxon>
        <taxon>Agaricomycetes</taxon>
        <taxon>Agaricomycetidae</taxon>
        <taxon>Boletales</taxon>
        <taxon>Suillineae</taxon>
        <taxon>Rhizopogonaceae</taxon>
        <taxon>Rhizopogon</taxon>
    </lineage>
</organism>
<protein>
    <submittedName>
        <fullName evidence="2">Uncharacterized protein</fullName>
    </submittedName>
</protein>
<evidence type="ECO:0000313" key="3">
    <source>
        <dbReference type="Proteomes" id="UP000092154"/>
    </source>
</evidence>
<dbReference type="InParanoid" id="A0A1B7NE50"/>
<feature type="transmembrane region" description="Helical" evidence="1">
    <location>
        <begin position="148"/>
        <end position="172"/>
    </location>
</feature>
<keyword evidence="3" id="KW-1185">Reference proteome</keyword>
<accession>A0A1B7NE50</accession>
<dbReference type="STRING" id="1314800.A0A1B7NE50"/>
<proteinExistence type="predicted"/>
<feature type="transmembrane region" description="Helical" evidence="1">
    <location>
        <begin position="391"/>
        <end position="414"/>
    </location>
</feature>
<evidence type="ECO:0000313" key="2">
    <source>
        <dbReference type="EMBL" id="OAX43106.1"/>
    </source>
</evidence>
<dbReference type="EMBL" id="KV448144">
    <property type="protein sequence ID" value="OAX43106.1"/>
    <property type="molecule type" value="Genomic_DNA"/>
</dbReference>
<feature type="transmembrane region" description="Helical" evidence="1">
    <location>
        <begin position="332"/>
        <end position="358"/>
    </location>
</feature>
<feature type="transmembrane region" description="Helical" evidence="1">
    <location>
        <begin position="178"/>
        <end position="200"/>
    </location>
</feature>
<feature type="transmembrane region" description="Helical" evidence="1">
    <location>
        <begin position="48"/>
        <end position="72"/>
    </location>
</feature>
<feature type="transmembrane region" description="Helical" evidence="1">
    <location>
        <begin position="434"/>
        <end position="453"/>
    </location>
</feature>
<reference evidence="2 3" key="1">
    <citation type="submission" date="2016-06" db="EMBL/GenBank/DDBJ databases">
        <title>Comparative genomics of the ectomycorrhizal sister species Rhizopogon vinicolor and Rhizopogon vesiculosus (Basidiomycota: Boletales) reveals a divergence of the mating type B locus.</title>
        <authorList>
            <consortium name="DOE Joint Genome Institute"/>
            <person name="Mujic A.B."/>
            <person name="Kuo A."/>
            <person name="Tritt A."/>
            <person name="Lipzen A."/>
            <person name="Chen C."/>
            <person name="Johnson J."/>
            <person name="Sharma A."/>
            <person name="Barry K."/>
            <person name="Grigoriev I.V."/>
            <person name="Spatafora J.W."/>
        </authorList>
    </citation>
    <scope>NUCLEOTIDE SEQUENCE [LARGE SCALE GENOMIC DNA]</scope>
    <source>
        <strain evidence="2 3">AM-OR11-026</strain>
    </source>
</reference>
<keyword evidence="1" id="KW-1133">Transmembrane helix</keyword>
<name>A0A1B7NE50_9AGAM</name>
<keyword evidence="1" id="KW-0812">Transmembrane</keyword>
<feature type="transmembrane region" description="Helical" evidence="1">
    <location>
        <begin position="268"/>
        <end position="290"/>
    </location>
</feature>